<evidence type="ECO:0000313" key="3">
    <source>
        <dbReference type="Proteomes" id="UP001215151"/>
    </source>
</evidence>
<dbReference type="Pfam" id="PF21858">
    <property type="entry name" value="DUF6914"/>
    <property type="match status" value="1"/>
</dbReference>
<organism evidence="2 3">
    <name type="scientific">Trametes cubensis</name>
    <dbReference type="NCBI Taxonomy" id="1111947"/>
    <lineage>
        <taxon>Eukaryota</taxon>
        <taxon>Fungi</taxon>
        <taxon>Dikarya</taxon>
        <taxon>Basidiomycota</taxon>
        <taxon>Agaricomycotina</taxon>
        <taxon>Agaricomycetes</taxon>
        <taxon>Polyporales</taxon>
        <taxon>Polyporaceae</taxon>
        <taxon>Trametes</taxon>
    </lineage>
</organism>
<sequence length="170" mass="19295">MSKYLRKLLRTESYSIVVSQYKRSNFGVGDEENLHWAIVIMTDEDKLEGRMYQAVNRINDTRDGVTWDISTAEKVSLERSSRCLGGVCIGVVKQKELSTLDKALLENVPHAKSAEWNCRDWVMECIAIMKDEGWVTSRIYHQQDLIPALKQASALTVEVGQPALVEFDDA</sequence>
<proteinExistence type="predicted"/>
<protein>
    <submittedName>
        <fullName evidence="2">Uncharacterized protein</fullName>
    </submittedName>
</protein>
<dbReference type="AlphaFoldDB" id="A0AAD7X5Y6"/>
<comment type="caution">
    <text evidence="2">The sequence shown here is derived from an EMBL/GenBank/DDBJ whole genome shotgun (WGS) entry which is preliminary data.</text>
</comment>
<dbReference type="Proteomes" id="UP001215151">
    <property type="component" value="Unassembled WGS sequence"/>
</dbReference>
<gene>
    <name evidence="1" type="ORF">ONZ51_g11889</name>
    <name evidence="2" type="ORF">ONZ51_g9076</name>
</gene>
<dbReference type="InterPro" id="IPR054208">
    <property type="entry name" value="DUF6914"/>
</dbReference>
<dbReference type="EMBL" id="JAPEVG010000296">
    <property type="protein sequence ID" value="KAJ8469300.1"/>
    <property type="molecule type" value="Genomic_DNA"/>
</dbReference>
<keyword evidence="3" id="KW-1185">Reference proteome</keyword>
<evidence type="ECO:0000313" key="1">
    <source>
        <dbReference type="EMBL" id="KAJ8456830.1"/>
    </source>
</evidence>
<reference evidence="2" key="1">
    <citation type="submission" date="2022-11" db="EMBL/GenBank/DDBJ databases">
        <title>Genome Sequence of Cubamyces cubensis.</title>
        <authorList>
            <person name="Buettner E."/>
        </authorList>
    </citation>
    <scope>NUCLEOTIDE SEQUENCE</scope>
    <source>
        <strain evidence="2">MPL-01</strain>
    </source>
</reference>
<evidence type="ECO:0000313" key="2">
    <source>
        <dbReference type="EMBL" id="KAJ8469300.1"/>
    </source>
</evidence>
<dbReference type="EMBL" id="JAPEVG010000628">
    <property type="protein sequence ID" value="KAJ8456830.1"/>
    <property type="molecule type" value="Genomic_DNA"/>
</dbReference>
<accession>A0AAD7X5Y6</accession>
<name>A0AAD7X5Y6_9APHY</name>